<organism evidence="2 3">
    <name type="scientific">Nocardia amamiensis</name>
    <dbReference type="NCBI Taxonomy" id="404578"/>
    <lineage>
        <taxon>Bacteria</taxon>
        <taxon>Bacillati</taxon>
        <taxon>Actinomycetota</taxon>
        <taxon>Actinomycetes</taxon>
        <taxon>Mycobacteriales</taxon>
        <taxon>Nocardiaceae</taxon>
        <taxon>Nocardia</taxon>
    </lineage>
</organism>
<feature type="signal peptide" evidence="1">
    <location>
        <begin position="1"/>
        <end position="26"/>
    </location>
</feature>
<gene>
    <name evidence="2" type="ORF">IU459_31060</name>
</gene>
<keyword evidence="1" id="KW-0732">Signal</keyword>
<feature type="chain" id="PRO_5045322206" description="Secreted protein" evidence="1">
    <location>
        <begin position="27"/>
        <end position="146"/>
    </location>
</feature>
<reference evidence="2 3" key="1">
    <citation type="submission" date="2020-10" db="EMBL/GenBank/DDBJ databases">
        <title>Identification of Nocardia species via Next-generation sequencing and recognition of intraspecies genetic diversity.</title>
        <authorList>
            <person name="Li P."/>
            <person name="Li P."/>
            <person name="Lu B."/>
        </authorList>
    </citation>
    <scope>NUCLEOTIDE SEQUENCE [LARGE SCALE GENOMIC DNA]</scope>
    <source>
        <strain evidence="2 3">BJ06-0157</strain>
    </source>
</reference>
<sequence length="146" mass="15651">MIIATAIRTAVLTSTLVLGTATIAHAEPAHTAKDEVVCFPHAIEPRKNGHNSIASISYGFKVHCTGRPSLRSVTTKLWRYDASDGKRHLHAERTDASTDPDVETLYSASCSNAGILYGFHTQVIVNAFNGNWDHGGDNSATISATC</sequence>
<evidence type="ECO:0000313" key="3">
    <source>
        <dbReference type="Proteomes" id="UP000702209"/>
    </source>
</evidence>
<accession>A0ABS0D1E6</accession>
<keyword evidence="3" id="KW-1185">Reference proteome</keyword>
<protein>
    <recommendedName>
        <fullName evidence="4">Secreted protein</fullName>
    </recommendedName>
</protein>
<name>A0ABS0D1E6_9NOCA</name>
<evidence type="ECO:0000313" key="2">
    <source>
        <dbReference type="EMBL" id="MBF6301953.1"/>
    </source>
</evidence>
<evidence type="ECO:0008006" key="4">
    <source>
        <dbReference type="Google" id="ProtNLM"/>
    </source>
</evidence>
<comment type="caution">
    <text evidence="2">The sequence shown here is derived from an EMBL/GenBank/DDBJ whole genome shotgun (WGS) entry which is preliminary data.</text>
</comment>
<dbReference type="EMBL" id="JADLQX010000034">
    <property type="protein sequence ID" value="MBF6301953.1"/>
    <property type="molecule type" value="Genomic_DNA"/>
</dbReference>
<evidence type="ECO:0000256" key="1">
    <source>
        <dbReference type="SAM" id="SignalP"/>
    </source>
</evidence>
<dbReference type="Proteomes" id="UP000702209">
    <property type="component" value="Unassembled WGS sequence"/>
</dbReference>
<dbReference type="RefSeq" id="WP_195133157.1">
    <property type="nucleotide sequence ID" value="NZ_JADLQX010000034.1"/>
</dbReference>
<proteinExistence type="predicted"/>